<evidence type="ECO:0000256" key="2">
    <source>
        <dbReference type="ARBA" id="ARBA00008574"/>
    </source>
</evidence>
<evidence type="ECO:0000256" key="4">
    <source>
        <dbReference type="ARBA" id="ARBA00022692"/>
    </source>
</evidence>
<dbReference type="AlphaFoldDB" id="A0ABD3GG29"/>
<dbReference type="InterPro" id="IPR001594">
    <property type="entry name" value="Palmitoyltrfase_DHHC"/>
</dbReference>
<keyword evidence="11" id="KW-1185">Reference proteome</keyword>
<organism evidence="10 11">
    <name type="scientific">Riccia sorocarpa</name>
    <dbReference type="NCBI Taxonomy" id="122646"/>
    <lineage>
        <taxon>Eukaryota</taxon>
        <taxon>Viridiplantae</taxon>
        <taxon>Streptophyta</taxon>
        <taxon>Embryophyta</taxon>
        <taxon>Marchantiophyta</taxon>
        <taxon>Marchantiopsida</taxon>
        <taxon>Marchantiidae</taxon>
        <taxon>Marchantiales</taxon>
        <taxon>Ricciaceae</taxon>
        <taxon>Riccia</taxon>
    </lineage>
</organism>
<evidence type="ECO:0000256" key="5">
    <source>
        <dbReference type="ARBA" id="ARBA00022989"/>
    </source>
</evidence>
<evidence type="ECO:0000256" key="3">
    <source>
        <dbReference type="ARBA" id="ARBA00022679"/>
    </source>
</evidence>
<gene>
    <name evidence="10" type="ORF">R1sor_021079</name>
</gene>
<evidence type="ECO:0000313" key="11">
    <source>
        <dbReference type="Proteomes" id="UP001633002"/>
    </source>
</evidence>
<keyword evidence="6 8" id="KW-0472">Membrane</keyword>
<feature type="transmembrane region" description="Helical" evidence="8">
    <location>
        <begin position="197"/>
        <end position="220"/>
    </location>
</feature>
<sequence>MKSLQYQCKSRMEEQPKVYEAQCWGCAQWLVLPSYTPAFRCGWCGALSIQKPPKTARSRWKSRLIVFRDRAFVTFVLIIIASTVCGGVWVAFPVLFTSINFSFVFHSALTAILTFNTLFNFALCAHSPPGPVGKIAWGDVGFVPRGGLEGHTFCEYCKSPKPKGAHHCRTCGTCVMDMDHHCPFIGNCVGANNHRHFILFLLYTVISCFYVFGMGLYTGLKIWPSVISFNHARSARRVSIPLGLDLGTDVVARLFGSPLVVSARAVGLLYLVVSSIAICTGVGLLLYQQVSLLYSGETFLDSLVPYGKSKDREGWDNVRRVFGNRHPFWWLFPTFSVDSGIRKIHVR</sequence>
<dbReference type="GO" id="GO:0016020">
    <property type="term" value="C:membrane"/>
    <property type="evidence" value="ECO:0007669"/>
    <property type="project" value="UniProtKB-SubCell"/>
</dbReference>
<dbReference type="EC" id="2.3.1.225" evidence="8"/>
<reference evidence="10 11" key="1">
    <citation type="submission" date="2024-09" db="EMBL/GenBank/DDBJ databases">
        <title>Chromosome-scale assembly of Riccia sorocarpa.</title>
        <authorList>
            <person name="Paukszto L."/>
        </authorList>
    </citation>
    <scope>NUCLEOTIDE SEQUENCE [LARGE SCALE GENOMIC DNA]</scope>
    <source>
        <strain evidence="10">LP-2024</strain>
        <tissue evidence="10">Aerial parts of the thallus</tissue>
    </source>
</reference>
<comment type="domain">
    <text evidence="8">The DHHC domain is required for palmitoyltransferase activity.</text>
</comment>
<evidence type="ECO:0000313" key="10">
    <source>
        <dbReference type="EMBL" id="KAL3678123.1"/>
    </source>
</evidence>
<protein>
    <recommendedName>
        <fullName evidence="8">S-acyltransferase</fullName>
        <ecNumber evidence="8">2.3.1.225</ecNumber>
    </recommendedName>
    <alternativeName>
        <fullName evidence="8">Palmitoyltransferase</fullName>
    </alternativeName>
</protein>
<comment type="similarity">
    <text evidence="2 8">Belongs to the DHHC palmitoyltransferase family.</text>
</comment>
<dbReference type="PROSITE" id="PS50216">
    <property type="entry name" value="DHHC"/>
    <property type="match status" value="1"/>
</dbReference>
<keyword evidence="4 8" id="KW-0812">Transmembrane</keyword>
<name>A0ABD3GG29_9MARC</name>
<keyword evidence="7 8" id="KW-0012">Acyltransferase</keyword>
<comment type="subcellular location">
    <subcellularLocation>
        <location evidence="1">Membrane</location>
        <topology evidence="1">Multi-pass membrane protein</topology>
    </subcellularLocation>
</comment>
<evidence type="ECO:0000259" key="9">
    <source>
        <dbReference type="Pfam" id="PF01529"/>
    </source>
</evidence>
<feature type="transmembrane region" description="Helical" evidence="8">
    <location>
        <begin position="104"/>
        <end position="125"/>
    </location>
</feature>
<evidence type="ECO:0000256" key="7">
    <source>
        <dbReference type="ARBA" id="ARBA00023315"/>
    </source>
</evidence>
<feature type="domain" description="Palmitoyltransferase DHHC" evidence="9">
    <location>
        <begin position="150"/>
        <end position="299"/>
    </location>
</feature>
<keyword evidence="5 8" id="KW-1133">Transmembrane helix</keyword>
<keyword evidence="3 8" id="KW-0808">Transferase</keyword>
<evidence type="ECO:0000256" key="1">
    <source>
        <dbReference type="ARBA" id="ARBA00004141"/>
    </source>
</evidence>
<feature type="transmembrane region" description="Helical" evidence="8">
    <location>
        <begin position="71"/>
        <end position="92"/>
    </location>
</feature>
<accession>A0ABD3GG29</accession>
<dbReference type="Proteomes" id="UP001633002">
    <property type="component" value="Unassembled WGS sequence"/>
</dbReference>
<dbReference type="GO" id="GO:0019706">
    <property type="term" value="F:protein-cysteine S-palmitoyltransferase activity"/>
    <property type="evidence" value="ECO:0007669"/>
    <property type="project" value="UniProtKB-EC"/>
</dbReference>
<comment type="catalytic activity">
    <reaction evidence="8">
        <text>L-cysteinyl-[protein] + hexadecanoyl-CoA = S-hexadecanoyl-L-cysteinyl-[protein] + CoA</text>
        <dbReference type="Rhea" id="RHEA:36683"/>
        <dbReference type="Rhea" id="RHEA-COMP:10131"/>
        <dbReference type="Rhea" id="RHEA-COMP:11032"/>
        <dbReference type="ChEBI" id="CHEBI:29950"/>
        <dbReference type="ChEBI" id="CHEBI:57287"/>
        <dbReference type="ChEBI" id="CHEBI:57379"/>
        <dbReference type="ChEBI" id="CHEBI:74151"/>
        <dbReference type="EC" id="2.3.1.225"/>
    </reaction>
</comment>
<comment type="caution">
    <text evidence="10">The sequence shown here is derived from an EMBL/GenBank/DDBJ whole genome shotgun (WGS) entry which is preliminary data.</text>
</comment>
<dbReference type="PANTHER" id="PTHR12246">
    <property type="entry name" value="PALMITOYLTRANSFERASE ZDHHC16"/>
    <property type="match status" value="1"/>
</dbReference>
<feature type="transmembrane region" description="Helical" evidence="8">
    <location>
        <begin position="267"/>
        <end position="287"/>
    </location>
</feature>
<dbReference type="EMBL" id="JBJQOH010000007">
    <property type="protein sequence ID" value="KAL3678123.1"/>
    <property type="molecule type" value="Genomic_DNA"/>
</dbReference>
<dbReference type="Pfam" id="PF01529">
    <property type="entry name" value="DHHC"/>
    <property type="match status" value="1"/>
</dbReference>
<dbReference type="InterPro" id="IPR039859">
    <property type="entry name" value="PFA4/ZDH16/20/ERF2-like"/>
</dbReference>
<evidence type="ECO:0000256" key="6">
    <source>
        <dbReference type="ARBA" id="ARBA00023136"/>
    </source>
</evidence>
<proteinExistence type="inferred from homology"/>
<evidence type="ECO:0000256" key="8">
    <source>
        <dbReference type="RuleBase" id="RU079119"/>
    </source>
</evidence>